<sequence>MKITSIEVFDCELKKRDQTMSSYNPVLIRVNTDSGLSGIAK</sequence>
<dbReference type="SUPFAM" id="SSF54826">
    <property type="entry name" value="Enolase N-terminal domain-like"/>
    <property type="match status" value="1"/>
</dbReference>
<dbReference type="Gene3D" id="3.30.390.10">
    <property type="entry name" value="Enolase-like, N-terminal domain"/>
    <property type="match status" value="1"/>
</dbReference>
<proteinExistence type="predicted"/>
<accession>A0A379WRG8</accession>
<dbReference type="AlphaFoldDB" id="A0A379WRG8"/>
<dbReference type="EMBL" id="UGXT01000002">
    <property type="protein sequence ID" value="SUH36218.1"/>
    <property type="molecule type" value="Genomic_DNA"/>
</dbReference>
<protein>
    <submittedName>
        <fullName evidence="1">MR-MLE family protein</fullName>
    </submittedName>
</protein>
<dbReference type="InterPro" id="IPR029017">
    <property type="entry name" value="Enolase-like_N"/>
</dbReference>
<name>A0A379WRG8_SALET</name>
<evidence type="ECO:0000313" key="2">
    <source>
        <dbReference type="Proteomes" id="UP000254712"/>
    </source>
</evidence>
<organism evidence="1 2">
    <name type="scientific">Salmonella enterica I</name>
    <dbReference type="NCBI Taxonomy" id="59201"/>
    <lineage>
        <taxon>Bacteria</taxon>
        <taxon>Pseudomonadati</taxon>
        <taxon>Pseudomonadota</taxon>
        <taxon>Gammaproteobacteria</taxon>
        <taxon>Enterobacterales</taxon>
        <taxon>Enterobacteriaceae</taxon>
        <taxon>Salmonella</taxon>
    </lineage>
</organism>
<gene>
    <name evidence="1" type="ORF">NCTC8261_02468</name>
</gene>
<dbReference type="Proteomes" id="UP000254712">
    <property type="component" value="Unassembled WGS sequence"/>
</dbReference>
<reference evidence="1 2" key="1">
    <citation type="submission" date="2018-06" db="EMBL/GenBank/DDBJ databases">
        <authorList>
            <consortium name="Pathogen Informatics"/>
            <person name="Doyle S."/>
        </authorList>
    </citation>
    <scope>NUCLEOTIDE SEQUENCE [LARGE SCALE GENOMIC DNA]</scope>
    <source>
        <strain evidence="1 2">NCTC8261</strain>
    </source>
</reference>
<evidence type="ECO:0000313" key="1">
    <source>
        <dbReference type="EMBL" id="SUH36218.1"/>
    </source>
</evidence>